<name>A0A7J6M6P7_PEROL</name>
<reference evidence="5 6" key="1">
    <citation type="submission" date="2020-04" db="EMBL/GenBank/DDBJ databases">
        <title>Perkinsus olseni comparative genomics.</title>
        <authorList>
            <person name="Bogema D.R."/>
        </authorList>
    </citation>
    <scope>NUCLEOTIDE SEQUENCE [LARGE SCALE GENOMIC DNA]</scope>
    <source>
        <strain evidence="5">ATCC PRA-179</strain>
    </source>
</reference>
<evidence type="ECO:0000313" key="5">
    <source>
        <dbReference type="EMBL" id="KAF4666850.1"/>
    </source>
</evidence>
<dbReference type="AlphaFoldDB" id="A0A7J6M6P7"/>
<gene>
    <name evidence="5" type="ORF">FOZ61_009173</name>
</gene>
<dbReference type="GO" id="GO:0006032">
    <property type="term" value="P:chitin catabolic process"/>
    <property type="evidence" value="ECO:0007669"/>
    <property type="project" value="InterPro"/>
</dbReference>
<evidence type="ECO:0000256" key="2">
    <source>
        <dbReference type="ARBA" id="ARBA00023157"/>
    </source>
</evidence>
<dbReference type="GO" id="GO:0006952">
    <property type="term" value="P:defense response"/>
    <property type="evidence" value="ECO:0007669"/>
    <property type="project" value="UniProtKB-KW"/>
</dbReference>
<dbReference type="PANTHER" id="PTHR22595:SF79">
    <property type="entry name" value="CHITINASE 12"/>
    <property type="match status" value="1"/>
</dbReference>
<dbReference type="Pfam" id="PF00182">
    <property type="entry name" value="Glyco_hydro_19"/>
    <property type="match status" value="1"/>
</dbReference>
<dbReference type="GO" id="GO:0016998">
    <property type="term" value="P:cell wall macromolecule catabolic process"/>
    <property type="evidence" value="ECO:0007669"/>
    <property type="project" value="InterPro"/>
</dbReference>
<dbReference type="EMBL" id="JABAHT010000065">
    <property type="protein sequence ID" value="KAF4666850.1"/>
    <property type="molecule type" value="Genomic_DNA"/>
</dbReference>
<keyword evidence="1" id="KW-0611">Plant defense</keyword>
<sequence length="957" mass="106412">MFRTVAPLLRPVQQHCRTSYAGAVDRHVQLNIRIAKMDTLEDVAQCVERNLGSMNLVNMVTCMHRAARHSSQDTKKATALIYRLANRLTAFMTRSGPEGIAELRPMSLSNAVWAIASVGGSTDWKIEVIAAMRTLITPHLLTTMKPQLLANIAWGIAKVHQQRKLQRHERCDPSSVAIIEFIAQEVTRRGRGLRSWPELQPQNVSNIVWSFGVLLDADVVVVEAGLRELLVLQQALQPRARDIRAQHVNNTTWAIARIYSREADSLLPREVQEASDRLFDSATRRPSDFRPADWANLSWSYAKLKDSHNQQLADCGIVEMAPEVFERRTGINAAAAAAAGPRSVDLANILWAMAKLRLYSLKDFAERCVDRYLTQDGLWAECSAHHMSSLAICAEQMSLSNLEGIFDKIGGAIVEASHGFHRVDGPTIASLLPVFVTAGQHLRHERALLKLRSLCDSASLEPGELVIVNHALSQLPSRPDLFRPITWEDYSLSVMTDMFKADQSLCEEALNDPSSKIGTVAVAAARSGDREADRSDRARNEVRLGAGFWQRVVDLAMDGLFSRTPLERAQLFHALGKMCYHPGTWNLAQLVDAATTAIEAMDPASVAFCIHGMAALDVTPLPEEVVDSAWRKLPGMNRMESIKTAYSLILGRESLRDSRVLDTLAHALAIRSECPVDMQFQEAIAAHCGVLFKPACNSPVIRKESSAPKPSAGQSEVGQALTMMRETFFHGSSTIFQAMVFSLLVFSALLLQVAFGQNKCDPSKRPPLPSEAKSMLRRAIRLDGVPTEQDITDAANCQRVKRLVNETVFSSLFPLANMGKGMGQGPYTYHNFLKAVAKWPRFCDDAGPDNADKDELCLRELATMFAHFVQEVGAHDPSSKYPQWQQGLYYYREVNPGWDYCASSPQWVEDRFACRPGQKYFGRGAKQISWNYNYGPFSVVIYDDPKVLIYSPMPTAS</sequence>
<dbReference type="OrthoDB" id="431512at2759"/>
<dbReference type="InterPro" id="IPR023346">
    <property type="entry name" value="Lysozyme-like_dom_sf"/>
</dbReference>
<dbReference type="Proteomes" id="UP000570595">
    <property type="component" value="Unassembled WGS sequence"/>
</dbReference>
<dbReference type="Gene3D" id="1.10.530.10">
    <property type="match status" value="1"/>
</dbReference>
<dbReference type="InterPro" id="IPR000726">
    <property type="entry name" value="Glyco_hydro_19_cat"/>
</dbReference>
<feature type="domain" description="Glycoside hydrolase family 19 catalytic" evidence="4">
    <location>
        <begin position="804"/>
        <end position="938"/>
    </location>
</feature>
<evidence type="ECO:0000259" key="4">
    <source>
        <dbReference type="Pfam" id="PF00182"/>
    </source>
</evidence>
<dbReference type="SUPFAM" id="SSF53955">
    <property type="entry name" value="Lysozyme-like"/>
    <property type="match status" value="1"/>
</dbReference>
<evidence type="ECO:0000313" key="6">
    <source>
        <dbReference type="Proteomes" id="UP000570595"/>
    </source>
</evidence>
<keyword evidence="2" id="KW-1015">Disulfide bond</keyword>
<keyword evidence="3" id="KW-1133">Transmembrane helix</keyword>
<evidence type="ECO:0000256" key="3">
    <source>
        <dbReference type="SAM" id="Phobius"/>
    </source>
</evidence>
<feature type="transmembrane region" description="Helical" evidence="3">
    <location>
        <begin position="735"/>
        <end position="755"/>
    </location>
</feature>
<keyword evidence="3" id="KW-0472">Membrane</keyword>
<keyword evidence="3" id="KW-0812">Transmembrane</keyword>
<organism evidence="5 6">
    <name type="scientific">Perkinsus olseni</name>
    <name type="common">Perkinsus atlanticus</name>
    <dbReference type="NCBI Taxonomy" id="32597"/>
    <lineage>
        <taxon>Eukaryota</taxon>
        <taxon>Sar</taxon>
        <taxon>Alveolata</taxon>
        <taxon>Perkinsozoa</taxon>
        <taxon>Perkinsea</taxon>
        <taxon>Perkinsida</taxon>
        <taxon>Perkinsidae</taxon>
        <taxon>Perkinsus</taxon>
    </lineage>
</organism>
<proteinExistence type="predicted"/>
<dbReference type="CDD" id="cd00325">
    <property type="entry name" value="chitinase_GH19"/>
    <property type="match status" value="1"/>
</dbReference>
<protein>
    <recommendedName>
        <fullName evidence="4">Glycoside hydrolase family 19 catalytic domain-containing protein</fullName>
    </recommendedName>
</protein>
<comment type="caution">
    <text evidence="5">The sequence shown here is derived from an EMBL/GenBank/DDBJ whole genome shotgun (WGS) entry which is preliminary data.</text>
</comment>
<evidence type="ECO:0000256" key="1">
    <source>
        <dbReference type="ARBA" id="ARBA00022821"/>
    </source>
</evidence>
<dbReference type="GO" id="GO:0004568">
    <property type="term" value="F:chitinase activity"/>
    <property type="evidence" value="ECO:0007669"/>
    <property type="project" value="InterPro"/>
</dbReference>
<dbReference type="PANTHER" id="PTHR22595">
    <property type="entry name" value="CHITINASE-RELATED"/>
    <property type="match status" value="1"/>
</dbReference>
<accession>A0A7J6M6P7</accession>